<keyword evidence="8" id="KW-1185">Reference proteome</keyword>
<dbReference type="Gene3D" id="3.90.1150.10">
    <property type="entry name" value="Aspartate Aminotransferase, domain 1"/>
    <property type="match status" value="1"/>
</dbReference>
<comment type="similarity">
    <text evidence="2 6">Belongs to the group II decarboxylase family.</text>
</comment>
<dbReference type="PROSITE" id="PS00392">
    <property type="entry name" value="DDC_GAD_HDC_YDC"/>
    <property type="match status" value="1"/>
</dbReference>
<evidence type="ECO:0000313" key="8">
    <source>
        <dbReference type="Proteomes" id="UP001269144"/>
    </source>
</evidence>
<organism evidence="7 8">
    <name type="scientific">Paracoccus aurantius</name>
    <dbReference type="NCBI Taxonomy" id="3073814"/>
    <lineage>
        <taxon>Bacteria</taxon>
        <taxon>Pseudomonadati</taxon>
        <taxon>Pseudomonadota</taxon>
        <taxon>Alphaproteobacteria</taxon>
        <taxon>Rhodobacterales</taxon>
        <taxon>Paracoccaceae</taxon>
        <taxon>Paracoccus</taxon>
    </lineage>
</organism>
<reference evidence="8" key="1">
    <citation type="submission" date="2023-07" db="EMBL/GenBank/DDBJ databases">
        <title>Paracoccus sp. MBLB3053 whole genome sequence.</title>
        <authorList>
            <person name="Hwang C.Y."/>
            <person name="Cho E.-S."/>
            <person name="Seo M.-J."/>
        </authorList>
    </citation>
    <scope>NUCLEOTIDE SEQUENCE [LARGE SCALE GENOMIC DNA]</scope>
    <source>
        <strain evidence="8">MBLB3053</strain>
    </source>
</reference>
<keyword evidence="3" id="KW-0210">Decarboxylase</keyword>
<dbReference type="PANTHER" id="PTHR11999:SF70">
    <property type="entry name" value="MIP05841P"/>
    <property type="match status" value="1"/>
</dbReference>
<dbReference type="SUPFAM" id="SSF53383">
    <property type="entry name" value="PLP-dependent transferases"/>
    <property type="match status" value="1"/>
</dbReference>
<dbReference type="InterPro" id="IPR015421">
    <property type="entry name" value="PyrdxlP-dep_Trfase_major"/>
</dbReference>
<protein>
    <submittedName>
        <fullName evidence="7">Pyridoxal-dependent decarboxylase</fullName>
    </submittedName>
</protein>
<dbReference type="PANTHER" id="PTHR11999">
    <property type="entry name" value="GROUP II PYRIDOXAL-5-PHOSPHATE DECARBOXYLASE"/>
    <property type="match status" value="1"/>
</dbReference>
<evidence type="ECO:0000256" key="1">
    <source>
        <dbReference type="ARBA" id="ARBA00001933"/>
    </source>
</evidence>
<dbReference type="Gene3D" id="3.40.640.10">
    <property type="entry name" value="Type I PLP-dependent aspartate aminotransferase-like (Major domain)"/>
    <property type="match status" value="1"/>
</dbReference>
<gene>
    <name evidence="7" type="ORF">RGQ15_17135</name>
</gene>
<evidence type="ECO:0000313" key="7">
    <source>
        <dbReference type="EMBL" id="MDS9469289.1"/>
    </source>
</evidence>
<dbReference type="InterPro" id="IPR015422">
    <property type="entry name" value="PyrdxlP-dep_Trfase_small"/>
</dbReference>
<evidence type="ECO:0000256" key="3">
    <source>
        <dbReference type="ARBA" id="ARBA00022793"/>
    </source>
</evidence>
<evidence type="ECO:0000256" key="5">
    <source>
        <dbReference type="ARBA" id="ARBA00023239"/>
    </source>
</evidence>
<dbReference type="Pfam" id="PF00282">
    <property type="entry name" value="Pyridoxal_deC"/>
    <property type="match status" value="1"/>
</dbReference>
<dbReference type="Proteomes" id="UP001269144">
    <property type="component" value="Unassembled WGS sequence"/>
</dbReference>
<keyword evidence="5 6" id="KW-0456">Lyase</keyword>
<evidence type="ECO:0000256" key="4">
    <source>
        <dbReference type="ARBA" id="ARBA00022898"/>
    </source>
</evidence>
<accession>A0ABU2HW58</accession>
<dbReference type="InterPro" id="IPR021115">
    <property type="entry name" value="Pyridoxal-P_BS"/>
</dbReference>
<comment type="cofactor">
    <cofactor evidence="1 6">
        <name>pyridoxal 5'-phosphate</name>
        <dbReference type="ChEBI" id="CHEBI:597326"/>
    </cofactor>
</comment>
<dbReference type="InterPro" id="IPR010977">
    <property type="entry name" value="Aromatic_deC"/>
</dbReference>
<dbReference type="RefSeq" id="WP_311161872.1">
    <property type="nucleotide sequence ID" value="NZ_JAVQLW010000003.1"/>
</dbReference>
<dbReference type="InterPro" id="IPR015424">
    <property type="entry name" value="PyrdxlP-dep_Trfase"/>
</dbReference>
<dbReference type="PRINTS" id="PR00800">
    <property type="entry name" value="YHDCRBOXLASE"/>
</dbReference>
<keyword evidence="4 6" id="KW-0663">Pyridoxal phosphate</keyword>
<comment type="caution">
    <text evidence="7">The sequence shown here is derived from an EMBL/GenBank/DDBJ whole genome shotgun (WGS) entry which is preliminary data.</text>
</comment>
<proteinExistence type="inferred from homology"/>
<dbReference type="InterPro" id="IPR002129">
    <property type="entry name" value="PyrdxlP-dep_de-COase"/>
</dbReference>
<dbReference type="EMBL" id="JAVQLW010000003">
    <property type="protein sequence ID" value="MDS9469289.1"/>
    <property type="molecule type" value="Genomic_DNA"/>
</dbReference>
<name>A0ABU2HW58_9RHOB</name>
<evidence type="ECO:0000256" key="6">
    <source>
        <dbReference type="RuleBase" id="RU000382"/>
    </source>
</evidence>
<sequence length="491" mass="53575">MEERLETLDPEDWQAYAREVHATLDRAIALTASLGHDPVWRPVPAEIRAGFESGVPREPSSLADVLDETWATVLSYPLGNRHPRYWMWYMGASCLTGALGDFLAAVDGSNLGGGNDAAVEVERQVLRWLKEIIGFPPDAGGTLTSGGTVANLIGLTVARNRMAQGNIRENGLSSLKQPLRYYASDQVHACHQKAIELLGLGNRALRRVPTRADCRMQTAALRAAIAEDRAAGYSPACVIATAGTVNTGAIDNLRELAGICREEGLWFHVDGCIGALARLSESHRGLLDGIELADSVALDPHKMMHVPFEAGCVLVRDAAAQLQSFSLGSEYLESMQRGVSAGGWLFDYGIQTSRGFRALKIWLMLKEHGANRFGRIITRNIDQARRIADRIDAEPRLHLLWPVTLDIVCFRFDPGGLETAALTALNIEIMIRLQESGIAAFSDTTVHGEHGLRIAICNHRTTDEDLASALDAVLELGERLCKERSVSEPAK</sequence>
<evidence type="ECO:0000256" key="2">
    <source>
        <dbReference type="ARBA" id="ARBA00009533"/>
    </source>
</evidence>